<evidence type="ECO:0000259" key="5">
    <source>
        <dbReference type="Pfam" id="PF00496"/>
    </source>
</evidence>
<reference evidence="6 7" key="1">
    <citation type="journal article" date="2016" name="Nat. Commun.">
        <title>Thousands of microbial genomes shed light on interconnected biogeochemical processes in an aquifer system.</title>
        <authorList>
            <person name="Anantharaman K."/>
            <person name="Brown C.T."/>
            <person name="Hug L.A."/>
            <person name="Sharon I."/>
            <person name="Castelle C.J."/>
            <person name="Probst A.J."/>
            <person name="Thomas B.C."/>
            <person name="Singh A."/>
            <person name="Wilkins M.J."/>
            <person name="Karaoz U."/>
            <person name="Brodie E.L."/>
            <person name="Williams K.H."/>
            <person name="Hubbard S.S."/>
            <person name="Banfield J.F."/>
        </authorList>
    </citation>
    <scope>NUCLEOTIDE SEQUENCE [LARGE SCALE GENOMIC DNA]</scope>
    <source>
        <strain evidence="7">RIFCSPHIGHO2_01_FULL_58_15</strain>
    </source>
</reference>
<dbReference type="InterPro" id="IPR030678">
    <property type="entry name" value="Peptide/Ni-bd"/>
</dbReference>
<feature type="transmembrane region" description="Helical" evidence="4">
    <location>
        <begin position="42"/>
        <end position="64"/>
    </location>
</feature>
<proteinExistence type="inferred from homology"/>
<dbReference type="PANTHER" id="PTHR30290:SF9">
    <property type="entry name" value="OLIGOPEPTIDE-BINDING PROTEIN APPA"/>
    <property type="match status" value="1"/>
</dbReference>
<evidence type="ECO:0000256" key="4">
    <source>
        <dbReference type="SAM" id="Phobius"/>
    </source>
</evidence>
<evidence type="ECO:0000313" key="7">
    <source>
        <dbReference type="Proteomes" id="UP000178690"/>
    </source>
</evidence>
<dbReference type="GO" id="GO:0015833">
    <property type="term" value="P:peptide transport"/>
    <property type="evidence" value="ECO:0007669"/>
    <property type="project" value="TreeGrafter"/>
</dbReference>
<keyword evidence="3" id="KW-0732">Signal</keyword>
<dbReference type="GO" id="GO:0042597">
    <property type="term" value="C:periplasmic space"/>
    <property type="evidence" value="ECO:0007669"/>
    <property type="project" value="UniProtKB-ARBA"/>
</dbReference>
<gene>
    <name evidence="6" type="ORF">A2682_02785</name>
</gene>
<dbReference type="GO" id="GO:1904680">
    <property type="term" value="F:peptide transmembrane transporter activity"/>
    <property type="evidence" value="ECO:0007669"/>
    <property type="project" value="TreeGrafter"/>
</dbReference>
<accession>A0A1G2PJ35</accession>
<dbReference type="Gene3D" id="3.90.76.10">
    <property type="entry name" value="Dipeptide-binding Protein, Domain 1"/>
    <property type="match status" value="1"/>
</dbReference>
<keyword evidence="4" id="KW-0812">Transmembrane</keyword>
<dbReference type="InterPro" id="IPR000914">
    <property type="entry name" value="SBP_5_dom"/>
</dbReference>
<dbReference type="CDD" id="cd08513">
    <property type="entry name" value="PBP2_thermophilic_Hb8_like"/>
    <property type="match status" value="1"/>
</dbReference>
<evidence type="ECO:0000256" key="3">
    <source>
        <dbReference type="ARBA" id="ARBA00022729"/>
    </source>
</evidence>
<feature type="domain" description="Solute-binding protein family 5" evidence="5">
    <location>
        <begin position="119"/>
        <end position="481"/>
    </location>
</feature>
<dbReference type="AlphaFoldDB" id="A0A1G2PJ35"/>
<name>A0A1G2PJ35_TERXR</name>
<dbReference type="InterPro" id="IPR039424">
    <property type="entry name" value="SBP_5"/>
</dbReference>
<dbReference type="Gene3D" id="3.10.105.10">
    <property type="entry name" value="Dipeptide-binding Protein, Domain 3"/>
    <property type="match status" value="1"/>
</dbReference>
<comment type="similarity">
    <text evidence="1">Belongs to the bacterial solute-binding protein 5 family.</text>
</comment>
<dbReference type="STRING" id="1802363.A2682_02785"/>
<sequence>MDLRSAIRRALNLPGWEAIGRRALSSPQWRHLPKTLTIRERIIFSFGAILILAGIGIIAGRFYLDRTQIAPAAGGRLTVGIVGRPLYLNPVLAPSNPVDEALIRLTSAGLFRYDAEGRLIPDLAESFAIGDFGKTIDVTLRRDLQWPDGALFTVDDVIFTTNAVKDPAIRSPLFSTWIGINIEAIDAYTVRFTLPAPYPPFLHNLTLGILPKHLWEDVAPENFALSDQNLKPLGLGAFRPARFERTRDGKILSYSFERNLSSPRPPLLERITFRFFDQHTEAVSAFNRGEVQLISAIGPQDSATLRSGAKLRSSRLPRIFALFFNQSTSRILADKTVRQALSYATDRRPLLEVLGGDLFVTPLERPIPADMLGATEETDRYDFAPNHARNILEATGWIAGEDGIRAKGGERLTVTVTIPENDDLNAVATILQTQWREIGIAGEIRTLGPDAYRRAIAERSYQALLAGQELPVDPDPYAFWHSSQKFDPGGNVALYENPRADQALQISRTEFNDDVRADSYIEFQRILMADVPAIFLWQANSVSATDPTLRGVDADFLQDPSWRFGSSHEWYVHTKRVWKSL</sequence>
<dbReference type="GO" id="GO:0043190">
    <property type="term" value="C:ATP-binding cassette (ABC) transporter complex"/>
    <property type="evidence" value="ECO:0007669"/>
    <property type="project" value="InterPro"/>
</dbReference>
<dbReference type="PIRSF" id="PIRSF002741">
    <property type="entry name" value="MppA"/>
    <property type="match status" value="1"/>
</dbReference>
<dbReference type="SUPFAM" id="SSF53850">
    <property type="entry name" value="Periplasmic binding protein-like II"/>
    <property type="match status" value="1"/>
</dbReference>
<evidence type="ECO:0000256" key="1">
    <source>
        <dbReference type="ARBA" id="ARBA00005695"/>
    </source>
</evidence>
<keyword evidence="4" id="KW-0472">Membrane</keyword>
<comment type="caution">
    <text evidence="6">The sequence shown here is derived from an EMBL/GenBank/DDBJ whole genome shotgun (WGS) entry which is preliminary data.</text>
</comment>
<dbReference type="Pfam" id="PF00496">
    <property type="entry name" value="SBP_bac_5"/>
    <property type="match status" value="1"/>
</dbReference>
<protein>
    <recommendedName>
        <fullName evidence="5">Solute-binding protein family 5 domain-containing protein</fullName>
    </recommendedName>
</protein>
<dbReference type="Proteomes" id="UP000178690">
    <property type="component" value="Unassembled WGS sequence"/>
</dbReference>
<evidence type="ECO:0000313" key="6">
    <source>
        <dbReference type="EMBL" id="OHA48340.1"/>
    </source>
</evidence>
<keyword evidence="4" id="KW-1133">Transmembrane helix</keyword>
<dbReference type="EMBL" id="MHST01000021">
    <property type="protein sequence ID" value="OHA48340.1"/>
    <property type="molecule type" value="Genomic_DNA"/>
</dbReference>
<dbReference type="Gene3D" id="3.40.190.10">
    <property type="entry name" value="Periplasmic binding protein-like II"/>
    <property type="match status" value="1"/>
</dbReference>
<dbReference type="PANTHER" id="PTHR30290">
    <property type="entry name" value="PERIPLASMIC BINDING COMPONENT OF ABC TRANSPORTER"/>
    <property type="match status" value="1"/>
</dbReference>
<keyword evidence="2" id="KW-0813">Transport</keyword>
<evidence type="ECO:0000256" key="2">
    <source>
        <dbReference type="ARBA" id="ARBA00022448"/>
    </source>
</evidence>
<organism evidence="6 7">
    <name type="scientific">Terrybacteria sp. (strain RIFCSPHIGHO2_01_FULL_58_15)</name>
    <dbReference type="NCBI Taxonomy" id="1802363"/>
    <lineage>
        <taxon>Bacteria</taxon>
        <taxon>Candidatus Terryibacteriota</taxon>
    </lineage>
</organism>